<dbReference type="SUPFAM" id="SSF51412">
    <property type="entry name" value="Inosine monophosphate dehydrogenase (IMPDH)"/>
    <property type="match status" value="1"/>
</dbReference>
<comment type="function">
    <text evidence="1">Nitronate monooxygenase that uses molecular oxygen to catalyze the oxidative denitrification of alkyl nitronates. Acts on propionate 3-nitronate (P3N), the presumed physiological substrate. Probably functions in the detoxification of P3N, a metabolic poison produced by plants and fungi as a defense mechanism.</text>
</comment>
<name>A0A2V2ZN18_9BACI</name>
<dbReference type="CDD" id="cd04730">
    <property type="entry name" value="NPD_like"/>
    <property type="match status" value="1"/>
</dbReference>
<keyword evidence="4" id="KW-0288">FMN</keyword>
<evidence type="ECO:0000256" key="2">
    <source>
        <dbReference type="ARBA" id="ARBA00013457"/>
    </source>
</evidence>
<dbReference type="EMBL" id="QGTW01000014">
    <property type="protein sequence ID" value="PWW20787.1"/>
    <property type="molecule type" value="Genomic_DNA"/>
</dbReference>
<dbReference type="InterPro" id="IPR004136">
    <property type="entry name" value="NMO"/>
</dbReference>
<evidence type="ECO:0000313" key="6">
    <source>
        <dbReference type="EMBL" id="PWW20787.1"/>
    </source>
</evidence>
<protein>
    <recommendedName>
        <fullName evidence="2">Probable nitronate monooxygenase</fullName>
    </recommendedName>
</protein>
<reference evidence="6 7" key="1">
    <citation type="submission" date="2018-05" db="EMBL/GenBank/DDBJ databases">
        <title>Freshwater and sediment microbial communities from various areas in North America, analyzing microbe dynamics in response to fracking.</title>
        <authorList>
            <person name="Lamendella R."/>
        </authorList>
    </citation>
    <scope>NUCLEOTIDE SEQUENCE [LARGE SCALE GENOMIC DNA]</scope>
    <source>
        <strain evidence="6 7">15_TX</strain>
    </source>
</reference>
<gene>
    <name evidence="6" type="ORF">DFO73_11480</name>
</gene>
<accession>A0A2V2ZN18</accession>
<evidence type="ECO:0000256" key="3">
    <source>
        <dbReference type="ARBA" id="ARBA00022630"/>
    </source>
</evidence>
<dbReference type="PANTHER" id="PTHR32332">
    <property type="entry name" value="2-NITROPROPANE DIOXYGENASE"/>
    <property type="match status" value="1"/>
</dbReference>
<dbReference type="Gene3D" id="3.20.20.70">
    <property type="entry name" value="Aldolase class I"/>
    <property type="match status" value="1"/>
</dbReference>
<proteinExistence type="predicted"/>
<dbReference type="OrthoDB" id="9778912at2"/>
<dbReference type="InterPro" id="IPR013785">
    <property type="entry name" value="Aldolase_TIM"/>
</dbReference>
<keyword evidence="3" id="KW-0285">Flavoprotein</keyword>
<sequence length="324" mass="34664">MPFQTDITKLLGIKYPIIQGGLQGLGREPLVSAVSASGGLGLITAGTYSTKKEMIDDIEHVRKKTSNPFGVNLAIGIRKPMDEYVEGVIETGVNIVFTSGYSPAKFMDQLKKAGVKVIHVVPSVKFAKKAEELGCDGVVIVGYECGGHPGVDEVTSLVMIPKVVESVSIPVIAAGGFSDGKGLVAALSLGAQGIQMGTRFVMSQESPLPETIKEQLRSASMNDTLIIKRSINKPNRVYKNEAALKVLELEGENAKIEELLPLMGGEAYKKLLNDGDINAGVLSIGQIIGRINQYPSVKEIIEGIVTEADTIITKMNQSWQPVQS</sequence>
<dbReference type="AlphaFoldDB" id="A0A2V2ZN18"/>
<evidence type="ECO:0000256" key="5">
    <source>
        <dbReference type="ARBA" id="ARBA00023002"/>
    </source>
</evidence>
<dbReference type="PANTHER" id="PTHR32332:SF20">
    <property type="entry name" value="2-NITROPROPANE DIOXYGENASE-LIKE PROTEIN"/>
    <property type="match status" value="1"/>
</dbReference>
<dbReference type="Proteomes" id="UP000247150">
    <property type="component" value="Unassembled WGS sequence"/>
</dbReference>
<organism evidence="6 7">
    <name type="scientific">Cytobacillus oceanisediminis</name>
    <dbReference type="NCBI Taxonomy" id="665099"/>
    <lineage>
        <taxon>Bacteria</taxon>
        <taxon>Bacillati</taxon>
        <taxon>Bacillota</taxon>
        <taxon>Bacilli</taxon>
        <taxon>Bacillales</taxon>
        <taxon>Bacillaceae</taxon>
        <taxon>Cytobacillus</taxon>
    </lineage>
</organism>
<evidence type="ECO:0000256" key="1">
    <source>
        <dbReference type="ARBA" id="ARBA00003535"/>
    </source>
</evidence>
<evidence type="ECO:0000313" key="7">
    <source>
        <dbReference type="Proteomes" id="UP000247150"/>
    </source>
</evidence>
<dbReference type="Pfam" id="PF03060">
    <property type="entry name" value="NMO"/>
    <property type="match status" value="1"/>
</dbReference>
<dbReference type="GO" id="GO:0018580">
    <property type="term" value="F:nitronate monooxygenase activity"/>
    <property type="evidence" value="ECO:0007669"/>
    <property type="project" value="InterPro"/>
</dbReference>
<dbReference type="RefSeq" id="WP_110066846.1">
    <property type="nucleotide sequence ID" value="NZ_QGTW01000014.1"/>
</dbReference>
<evidence type="ECO:0000256" key="4">
    <source>
        <dbReference type="ARBA" id="ARBA00022643"/>
    </source>
</evidence>
<keyword evidence="6" id="KW-0503">Monooxygenase</keyword>
<comment type="caution">
    <text evidence="6">The sequence shown here is derived from an EMBL/GenBank/DDBJ whole genome shotgun (WGS) entry which is preliminary data.</text>
</comment>
<keyword evidence="5" id="KW-0560">Oxidoreductase</keyword>